<proteinExistence type="predicted"/>
<dbReference type="Proteomes" id="UP001211866">
    <property type="component" value="Chromosome"/>
</dbReference>
<accession>A0ABY7N7X9</accession>
<dbReference type="RefSeq" id="WP_270119965.1">
    <property type="nucleotide sequence ID" value="NZ_CP096916.1"/>
</dbReference>
<keyword evidence="2" id="KW-1185">Reference proteome</keyword>
<reference evidence="1 2" key="1">
    <citation type="submission" date="2022-05" db="EMBL/GenBank/DDBJ databases">
        <title>Complete sequence of strain NY11312.</title>
        <authorList>
            <person name="Zhou D."/>
        </authorList>
    </citation>
    <scope>NUCLEOTIDE SEQUENCE [LARGE SCALE GENOMIC DNA]</scope>
    <source>
        <strain evidence="1 2">NY11312</strain>
    </source>
</reference>
<evidence type="ECO:0000313" key="1">
    <source>
        <dbReference type="EMBL" id="WBM40025.1"/>
    </source>
</evidence>
<name>A0ABY7N7X9_ALCFA</name>
<sequence length="174" mass="20509">MKWTERQIAREISTRFFDRKHLVMVPNCNWTGYEADILAITNSLRLIDIEIKISRADLKADAKKGKWWEHPSFAWGEPRPDPVAREHPPKVWKHYYALPAEIWTKELEQHLPNRSSGVLLLKEGREGLYITCFRQAKPTRDAYRLQPAEAINIARLASLRMWEAYRKLEEREAA</sequence>
<evidence type="ECO:0008006" key="3">
    <source>
        <dbReference type="Google" id="ProtNLM"/>
    </source>
</evidence>
<gene>
    <name evidence="1" type="ORF">M2J83_09505</name>
</gene>
<evidence type="ECO:0000313" key="2">
    <source>
        <dbReference type="Proteomes" id="UP001211866"/>
    </source>
</evidence>
<organism evidence="1 2">
    <name type="scientific">Alcaligenes faecalis</name>
    <dbReference type="NCBI Taxonomy" id="511"/>
    <lineage>
        <taxon>Bacteria</taxon>
        <taxon>Pseudomonadati</taxon>
        <taxon>Pseudomonadota</taxon>
        <taxon>Betaproteobacteria</taxon>
        <taxon>Burkholderiales</taxon>
        <taxon>Alcaligenaceae</taxon>
        <taxon>Alcaligenes</taxon>
    </lineage>
</organism>
<protein>
    <recommendedName>
        <fullName evidence="3">MmcB family DNA repair protein</fullName>
    </recommendedName>
</protein>
<dbReference type="EMBL" id="CP096916">
    <property type="protein sequence ID" value="WBM40025.1"/>
    <property type="molecule type" value="Genomic_DNA"/>
</dbReference>